<evidence type="ECO:0000256" key="5">
    <source>
        <dbReference type="ARBA" id="ARBA00022989"/>
    </source>
</evidence>
<evidence type="ECO:0000256" key="4">
    <source>
        <dbReference type="ARBA" id="ARBA00022692"/>
    </source>
</evidence>
<dbReference type="PRINTS" id="PR01078">
    <property type="entry name" value="AMINACHANNEL"/>
</dbReference>
<keyword evidence="5 13" id="KW-1133">Transmembrane helix</keyword>
<feature type="region of interest" description="Disordered" evidence="12">
    <location>
        <begin position="112"/>
        <end position="139"/>
    </location>
</feature>
<accession>A0ABN8NDT7</accession>
<comment type="subcellular location">
    <subcellularLocation>
        <location evidence="1">Membrane</location>
        <topology evidence="1">Multi-pass membrane protein</topology>
    </subcellularLocation>
</comment>
<protein>
    <recommendedName>
        <fullName evidence="16">Amiloride-sensitive sodium channel subunit alpha</fullName>
    </recommendedName>
</protein>
<evidence type="ECO:0000256" key="7">
    <source>
        <dbReference type="ARBA" id="ARBA00023065"/>
    </source>
</evidence>
<dbReference type="PANTHER" id="PTHR11690">
    <property type="entry name" value="AMILORIDE-SENSITIVE SODIUM CHANNEL-RELATED"/>
    <property type="match status" value="1"/>
</dbReference>
<sequence length="454" mass="51329">PSKTKHLIKDFCNYTTTHGVGRLAEAKTIFSRFIWSIFILGSLSMFIYQTSGLFGLYLSRPISTVVKVKHKTEVTFPAVTVCNQNPVKLNKIPENYLRDIFKEVNERLEEEHNGLADDEIETTESPTAETPGNDTELDIDPDDELRADYLIEELLIAKLAVENNTMLSEMGHQFKDLVFDCNFRGNECRNFSKYWYHFWDFRYGNCYIFNSGINQTILETQTTGPFGGLKLNLFIESHEYVSQLSHAEGARIVIHDQAAIPFPDDEGMNVLPGISTSVGIRTEKIQRADPFNNGSCRKISEVEKGLNRPYSREACMKSCLSTLQIRKCGCADAHSAYDETIGPICDILKNRKIETCLNDLVERFMNGELDCQSECPVLCSEVVFKPTTSMARWPSQGYKDVNLLADIGGQLGLWIGVSVLTCCEFLELALRLTQNLFKRLAAQRNKFKVGGLQK</sequence>
<evidence type="ECO:0000256" key="8">
    <source>
        <dbReference type="ARBA" id="ARBA00023136"/>
    </source>
</evidence>
<comment type="caution">
    <text evidence="14">The sequence shown here is derived from an EMBL/GenBank/DDBJ whole genome shotgun (WGS) entry which is preliminary data.</text>
</comment>
<evidence type="ECO:0000256" key="2">
    <source>
        <dbReference type="ARBA" id="ARBA00022448"/>
    </source>
</evidence>
<evidence type="ECO:0000256" key="13">
    <source>
        <dbReference type="SAM" id="Phobius"/>
    </source>
</evidence>
<evidence type="ECO:0000256" key="1">
    <source>
        <dbReference type="ARBA" id="ARBA00004141"/>
    </source>
</evidence>
<keyword evidence="8 13" id="KW-0472">Membrane</keyword>
<dbReference type="Pfam" id="PF00858">
    <property type="entry name" value="ASC"/>
    <property type="match status" value="1"/>
</dbReference>
<keyword evidence="6" id="KW-0915">Sodium</keyword>
<dbReference type="Proteomes" id="UP001159405">
    <property type="component" value="Unassembled WGS sequence"/>
</dbReference>
<feature type="compositionally biased region" description="Polar residues" evidence="12">
    <location>
        <begin position="123"/>
        <end position="133"/>
    </location>
</feature>
<evidence type="ECO:0000256" key="10">
    <source>
        <dbReference type="ARBA" id="ARBA00023303"/>
    </source>
</evidence>
<keyword evidence="3 11" id="KW-0894">Sodium channel</keyword>
<keyword evidence="4 11" id="KW-0812">Transmembrane</keyword>
<gene>
    <name evidence="14" type="ORF">PLOB_00013755</name>
</gene>
<dbReference type="PANTHER" id="PTHR11690:SF248">
    <property type="entry name" value="PICKPOCKET 17, ISOFORM A"/>
    <property type="match status" value="1"/>
</dbReference>
<evidence type="ECO:0000313" key="15">
    <source>
        <dbReference type="Proteomes" id="UP001159405"/>
    </source>
</evidence>
<evidence type="ECO:0000256" key="9">
    <source>
        <dbReference type="ARBA" id="ARBA00023201"/>
    </source>
</evidence>
<keyword evidence="7 11" id="KW-0406">Ion transport</keyword>
<keyword evidence="15" id="KW-1185">Reference proteome</keyword>
<evidence type="ECO:0000256" key="12">
    <source>
        <dbReference type="SAM" id="MobiDB-lite"/>
    </source>
</evidence>
<evidence type="ECO:0000256" key="11">
    <source>
        <dbReference type="RuleBase" id="RU000679"/>
    </source>
</evidence>
<evidence type="ECO:0000256" key="3">
    <source>
        <dbReference type="ARBA" id="ARBA00022461"/>
    </source>
</evidence>
<reference evidence="14 15" key="1">
    <citation type="submission" date="2022-05" db="EMBL/GenBank/DDBJ databases">
        <authorList>
            <consortium name="Genoscope - CEA"/>
            <person name="William W."/>
        </authorList>
    </citation>
    <scope>NUCLEOTIDE SEQUENCE [LARGE SCALE GENOMIC DNA]</scope>
</reference>
<keyword evidence="2 11" id="KW-0813">Transport</keyword>
<dbReference type="InterPro" id="IPR001873">
    <property type="entry name" value="ENaC"/>
</dbReference>
<dbReference type="Gene3D" id="1.10.287.770">
    <property type="entry name" value="YojJ-like"/>
    <property type="match status" value="1"/>
</dbReference>
<dbReference type="EMBL" id="CALNXK010000018">
    <property type="protein sequence ID" value="CAH3105579.1"/>
    <property type="molecule type" value="Genomic_DNA"/>
</dbReference>
<name>A0ABN8NDT7_9CNID</name>
<evidence type="ECO:0000256" key="6">
    <source>
        <dbReference type="ARBA" id="ARBA00023053"/>
    </source>
</evidence>
<evidence type="ECO:0000313" key="14">
    <source>
        <dbReference type="EMBL" id="CAH3105579.1"/>
    </source>
</evidence>
<proteinExistence type="inferred from homology"/>
<comment type="similarity">
    <text evidence="11">Belongs to the amiloride-sensitive sodium channel (TC 1.A.6) family.</text>
</comment>
<evidence type="ECO:0008006" key="16">
    <source>
        <dbReference type="Google" id="ProtNLM"/>
    </source>
</evidence>
<dbReference type="Gene3D" id="2.60.470.10">
    <property type="entry name" value="Acid-sensing ion channels like domains"/>
    <property type="match status" value="1"/>
</dbReference>
<feature type="non-terminal residue" evidence="14">
    <location>
        <position position="1"/>
    </location>
</feature>
<keyword evidence="10 11" id="KW-0407">Ion channel</keyword>
<keyword evidence="9 11" id="KW-0739">Sodium transport</keyword>
<organism evidence="14 15">
    <name type="scientific">Porites lobata</name>
    <dbReference type="NCBI Taxonomy" id="104759"/>
    <lineage>
        <taxon>Eukaryota</taxon>
        <taxon>Metazoa</taxon>
        <taxon>Cnidaria</taxon>
        <taxon>Anthozoa</taxon>
        <taxon>Hexacorallia</taxon>
        <taxon>Scleractinia</taxon>
        <taxon>Fungiina</taxon>
        <taxon>Poritidae</taxon>
        <taxon>Porites</taxon>
    </lineage>
</organism>
<feature type="transmembrane region" description="Helical" evidence="13">
    <location>
        <begin position="33"/>
        <end position="58"/>
    </location>
</feature>